<proteinExistence type="predicted"/>
<organism evidence="2 3">
    <name type="scientific">Haloferula sargassicola</name>
    <dbReference type="NCBI Taxonomy" id="490096"/>
    <lineage>
        <taxon>Bacteria</taxon>
        <taxon>Pseudomonadati</taxon>
        <taxon>Verrucomicrobiota</taxon>
        <taxon>Verrucomicrobiia</taxon>
        <taxon>Verrucomicrobiales</taxon>
        <taxon>Verrucomicrobiaceae</taxon>
        <taxon>Haloferula</taxon>
    </lineage>
</organism>
<accession>A0ABP9URY2</accession>
<keyword evidence="1" id="KW-0732">Signal</keyword>
<feature type="chain" id="PRO_5045354038" evidence="1">
    <location>
        <begin position="22"/>
        <end position="58"/>
    </location>
</feature>
<name>A0ABP9URY2_9BACT</name>
<keyword evidence="3" id="KW-1185">Reference proteome</keyword>
<protein>
    <submittedName>
        <fullName evidence="2">Uncharacterized protein</fullName>
    </submittedName>
</protein>
<dbReference type="EMBL" id="BAABRI010000023">
    <property type="protein sequence ID" value="GAA5484301.1"/>
    <property type="molecule type" value="Genomic_DNA"/>
</dbReference>
<feature type="signal peptide" evidence="1">
    <location>
        <begin position="1"/>
        <end position="21"/>
    </location>
</feature>
<dbReference type="PROSITE" id="PS51257">
    <property type="entry name" value="PROKAR_LIPOPROTEIN"/>
    <property type="match status" value="1"/>
</dbReference>
<sequence length="58" mass="6068">MKTKKLTLMLAAGLFALGAVSCDNKETVLDADTPAGDMKVEKDKDTGAIDVEVDGDNP</sequence>
<dbReference type="Proteomes" id="UP001476282">
    <property type="component" value="Unassembled WGS sequence"/>
</dbReference>
<evidence type="ECO:0000313" key="2">
    <source>
        <dbReference type="EMBL" id="GAA5484301.1"/>
    </source>
</evidence>
<dbReference type="RefSeq" id="WP_353568397.1">
    <property type="nucleotide sequence ID" value="NZ_BAABRI010000023.1"/>
</dbReference>
<evidence type="ECO:0000256" key="1">
    <source>
        <dbReference type="SAM" id="SignalP"/>
    </source>
</evidence>
<comment type="caution">
    <text evidence="2">The sequence shown here is derived from an EMBL/GenBank/DDBJ whole genome shotgun (WGS) entry which is preliminary data.</text>
</comment>
<evidence type="ECO:0000313" key="3">
    <source>
        <dbReference type="Proteomes" id="UP001476282"/>
    </source>
</evidence>
<reference evidence="2 3" key="1">
    <citation type="submission" date="2024-02" db="EMBL/GenBank/DDBJ databases">
        <title>Haloferula sargassicola NBRC 104335.</title>
        <authorList>
            <person name="Ichikawa N."/>
            <person name="Katano-Makiyama Y."/>
            <person name="Hidaka K."/>
        </authorList>
    </citation>
    <scope>NUCLEOTIDE SEQUENCE [LARGE SCALE GENOMIC DNA]</scope>
    <source>
        <strain evidence="2 3">NBRC 104335</strain>
    </source>
</reference>
<gene>
    <name evidence="2" type="ORF">Hsar01_03543</name>
</gene>